<dbReference type="OrthoDB" id="6058785at2"/>
<evidence type="ECO:0000256" key="1">
    <source>
        <dbReference type="SAM" id="SignalP"/>
    </source>
</evidence>
<organism evidence="2 3">
    <name type="scientific">Arenimonas donghaensis DSM 18148 = HO3-R19</name>
    <dbReference type="NCBI Taxonomy" id="1121014"/>
    <lineage>
        <taxon>Bacteria</taxon>
        <taxon>Pseudomonadati</taxon>
        <taxon>Pseudomonadota</taxon>
        <taxon>Gammaproteobacteria</taxon>
        <taxon>Lysobacterales</taxon>
        <taxon>Lysobacteraceae</taxon>
        <taxon>Arenimonas</taxon>
    </lineage>
</organism>
<feature type="signal peptide" evidence="1">
    <location>
        <begin position="1"/>
        <end position="23"/>
    </location>
</feature>
<name>A0A087MKC2_9GAMM</name>
<gene>
    <name evidence="2" type="ORF">N788_10015</name>
</gene>
<sequence length="236" mass="25095">MPSPLLRALPFSLLLLVGGCAPAQVRVPADFGAEALEMKVTGISPRWSGDAILFGPYSVRRLDDGGAYRDGASVGRASFWQQWHPWAFTLTSPGQSAVDVQCEASRMALAWGDARSETELDLTGLEGPMLGCGLRRDPRAPAHTLEINRRGNRFAGELVSPSAVYRIVSLHAFEGSPITSGEPVGFEFSDRGRVVMVVDVLNQGRVLLHAGTDGRERSLLAAAATALLTAGAIDPG</sequence>
<proteinExistence type="predicted"/>
<accession>A0A087MKC2</accession>
<evidence type="ECO:0000313" key="2">
    <source>
        <dbReference type="EMBL" id="KFL37325.1"/>
    </source>
</evidence>
<reference evidence="2 3" key="2">
    <citation type="journal article" date="2015" name="Stand. Genomic Sci.">
        <title>High quality draft genomic sequence of Arenimonas donghaensis DSM 18148(T).</title>
        <authorList>
            <person name="Chen F."/>
            <person name="Wang H."/>
            <person name="Cao Y."/>
            <person name="Li X."/>
            <person name="Wang G."/>
        </authorList>
    </citation>
    <scope>NUCLEOTIDE SEQUENCE [LARGE SCALE GENOMIC DNA]</scope>
    <source>
        <strain evidence="2 3">HO3-R19</strain>
    </source>
</reference>
<feature type="chain" id="PRO_5001826342" evidence="1">
    <location>
        <begin position="24"/>
        <end position="236"/>
    </location>
</feature>
<evidence type="ECO:0000313" key="3">
    <source>
        <dbReference type="Proteomes" id="UP000029085"/>
    </source>
</evidence>
<keyword evidence="3" id="KW-1185">Reference proteome</keyword>
<dbReference type="AlphaFoldDB" id="A0A087MKC2"/>
<comment type="caution">
    <text evidence="2">The sequence shown here is derived from an EMBL/GenBank/DDBJ whole genome shotgun (WGS) entry which is preliminary data.</text>
</comment>
<dbReference type="RefSeq" id="WP_034221211.1">
    <property type="nucleotide sequence ID" value="NZ_AVCJ01000004.1"/>
</dbReference>
<dbReference type="Proteomes" id="UP000029085">
    <property type="component" value="Unassembled WGS sequence"/>
</dbReference>
<dbReference type="EMBL" id="AVCJ01000004">
    <property type="protein sequence ID" value="KFL37325.1"/>
    <property type="molecule type" value="Genomic_DNA"/>
</dbReference>
<dbReference type="PATRIC" id="fig|1121014.3.peg.760"/>
<keyword evidence="1" id="KW-0732">Signal</keyword>
<reference evidence="3" key="1">
    <citation type="submission" date="2013-08" db="EMBL/GenBank/DDBJ databases">
        <title>Genome sequencing of Arenimonas donghaensis.</title>
        <authorList>
            <person name="Chen F."/>
            <person name="Wang G."/>
        </authorList>
    </citation>
    <scope>NUCLEOTIDE SEQUENCE [LARGE SCALE GENOMIC DNA]</scope>
    <source>
        <strain evidence="3">HO3-R19</strain>
    </source>
</reference>
<protein>
    <submittedName>
        <fullName evidence="2">Uncharacterized protein</fullName>
    </submittedName>
</protein>
<dbReference type="PROSITE" id="PS51257">
    <property type="entry name" value="PROKAR_LIPOPROTEIN"/>
    <property type="match status" value="1"/>
</dbReference>